<dbReference type="EMBL" id="WBVQ01000001">
    <property type="protein sequence ID" value="KAB2816994.1"/>
    <property type="molecule type" value="Genomic_DNA"/>
</dbReference>
<dbReference type="AlphaFoldDB" id="A0A6L3ZGL6"/>
<dbReference type="Gene3D" id="3.50.50.60">
    <property type="entry name" value="FAD/NAD(P)-binding domain"/>
    <property type="match status" value="1"/>
</dbReference>
<evidence type="ECO:0000256" key="5">
    <source>
        <dbReference type="ARBA" id="ARBA00022630"/>
    </source>
</evidence>
<evidence type="ECO:0000256" key="10">
    <source>
        <dbReference type="NCBIfam" id="TIGR00551"/>
    </source>
</evidence>
<keyword evidence="6 11" id="KW-0662">Pyridine nucleotide biosynthesis</keyword>
<dbReference type="InterPro" id="IPR036188">
    <property type="entry name" value="FAD/NAD-bd_sf"/>
</dbReference>
<dbReference type="OrthoDB" id="9806724at2"/>
<evidence type="ECO:0000256" key="1">
    <source>
        <dbReference type="ARBA" id="ARBA00001974"/>
    </source>
</evidence>
<feature type="domain" description="FAD-dependent oxidoreductase 2 FAD-binding" evidence="12">
    <location>
        <begin position="25"/>
        <end position="397"/>
    </location>
</feature>
<dbReference type="FunFam" id="3.90.700.10:FF:000002">
    <property type="entry name" value="L-aspartate oxidase"/>
    <property type="match status" value="1"/>
</dbReference>
<comment type="similarity">
    <text evidence="3 11">Belongs to the FAD-dependent oxidoreductase 2 family. NadB subfamily.</text>
</comment>
<dbReference type="PRINTS" id="PR00368">
    <property type="entry name" value="FADPNR"/>
</dbReference>
<dbReference type="InterPro" id="IPR005288">
    <property type="entry name" value="NadB"/>
</dbReference>
<evidence type="ECO:0000256" key="4">
    <source>
        <dbReference type="ARBA" id="ARBA00012173"/>
    </source>
</evidence>
<comment type="pathway">
    <text evidence="2 11">Cofactor biosynthesis; NAD(+) biosynthesis; iminoaspartate from L-aspartate (oxidase route): step 1/1.</text>
</comment>
<dbReference type="Gene3D" id="3.90.700.10">
    <property type="entry name" value="Succinate dehydrogenase/fumarate reductase flavoprotein, catalytic domain"/>
    <property type="match status" value="1"/>
</dbReference>
<dbReference type="GO" id="GO:0009435">
    <property type="term" value="P:NAD+ biosynthetic process"/>
    <property type="evidence" value="ECO:0007669"/>
    <property type="project" value="UniProtKB-UniPathway"/>
</dbReference>
<protein>
    <recommendedName>
        <fullName evidence="4 10">L-aspartate oxidase</fullName>
        <ecNumber evidence="4 10">1.4.3.16</ecNumber>
    </recommendedName>
</protein>
<keyword evidence="8 11" id="KW-0560">Oxidoreductase</keyword>
<evidence type="ECO:0000313" key="13">
    <source>
        <dbReference type="EMBL" id="KAB2816994.1"/>
    </source>
</evidence>
<evidence type="ECO:0000256" key="6">
    <source>
        <dbReference type="ARBA" id="ARBA00022642"/>
    </source>
</evidence>
<dbReference type="SUPFAM" id="SSF56425">
    <property type="entry name" value="Succinate dehydrogenase/fumarate reductase flavoprotein, catalytic domain"/>
    <property type="match status" value="1"/>
</dbReference>
<comment type="cofactor">
    <cofactor evidence="1 11">
        <name>FAD</name>
        <dbReference type="ChEBI" id="CHEBI:57692"/>
    </cofactor>
</comment>
<dbReference type="InterPro" id="IPR003953">
    <property type="entry name" value="FAD-dep_OxRdtase_2_FAD-bd"/>
</dbReference>
<evidence type="ECO:0000259" key="12">
    <source>
        <dbReference type="Pfam" id="PF00890"/>
    </source>
</evidence>
<comment type="function">
    <text evidence="11">Catalyzes the oxidation of L-aspartate to iminoaspartate.</text>
</comment>
<dbReference type="NCBIfam" id="TIGR00551">
    <property type="entry name" value="nadB"/>
    <property type="match status" value="1"/>
</dbReference>
<dbReference type="Pfam" id="PF00890">
    <property type="entry name" value="FAD_binding_2"/>
    <property type="match status" value="1"/>
</dbReference>
<keyword evidence="14" id="KW-1185">Reference proteome</keyword>
<evidence type="ECO:0000256" key="3">
    <source>
        <dbReference type="ARBA" id="ARBA00008562"/>
    </source>
</evidence>
<dbReference type="EC" id="1.4.3.16" evidence="4 10"/>
<comment type="caution">
    <text evidence="13">The sequence shown here is derived from an EMBL/GenBank/DDBJ whole genome shotgun (WGS) entry which is preliminary data.</text>
</comment>
<evidence type="ECO:0000256" key="2">
    <source>
        <dbReference type="ARBA" id="ARBA00004950"/>
    </source>
</evidence>
<evidence type="ECO:0000256" key="8">
    <source>
        <dbReference type="ARBA" id="ARBA00023002"/>
    </source>
</evidence>
<comment type="catalytic activity">
    <reaction evidence="9">
        <text>L-aspartate + O2 = iminosuccinate + H2O2</text>
        <dbReference type="Rhea" id="RHEA:25876"/>
        <dbReference type="ChEBI" id="CHEBI:15379"/>
        <dbReference type="ChEBI" id="CHEBI:16240"/>
        <dbReference type="ChEBI" id="CHEBI:29991"/>
        <dbReference type="ChEBI" id="CHEBI:77875"/>
        <dbReference type="EC" id="1.4.3.16"/>
    </reaction>
    <physiologicalReaction direction="left-to-right" evidence="9">
        <dbReference type="Rhea" id="RHEA:25877"/>
    </physiologicalReaction>
</comment>
<proteinExistence type="inferred from homology"/>
<evidence type="ECO:0000256" key="7">
    <source>
        <dbReference type="ARBA" id="ARBA00022827"/>
    </source>
</evidence>
<evidence type="ECO:0000313" key="14">
    <source>
        <dbReference type="Proteomes" id="UP000484164"/>
    </source>
</evidence>
<gene>
    <name evidence="13" type="primary">nadB</name>
    <name evidence="13" type="ORF">F8C82_00960</name>
</gene>
<dbReference type="Proteomes" id="UP000484164">
    <property type="component" value="Unassembled WGS sequence"/>
</dbReference>
<dbReference type="GO" id="GO:0005737">
    <property type="term" value="C:cytoplasm"/>
    <property type="evidence" value="ECO:0007669"/>
    <property type="project" value="UniProtKB-SubCell"/>
</dbReference>
<dbReference type="InterPro" id="IPR027477">
    <property type="entry name" value="Succ_DH/fumarate_Rdtase_cat_sf"/>
</dbReference>
<organism evidence="13 14">
    <name type="scientific">Phaeocystidibacter marisrubri</name>
    <dbReference type="NCBI Taxonomy" id="1577780"/>
    <lineage>
        <taxon>Bacteria</taxon>
        <taxon>Pseudomonadati</taxon>
        <taxon>Bacteroidota</taxon>
        <taxon>Flavobacteriia</taxon>
        <taxon>Flavobacteriales</taxon>
        <taxon>Phaeocystidibacteraceae</taxon>
        <taxon>Phaeocystidibacter</taxon>
    </lineage>
</organism>
<dbReference type="PANTHER" id="PTHR42716">
    <property type="entry name" value="L-ASPARTATE OXIDASE"/>
    <property type="match status" value="1"/>
</dbReference>
<dbReference type="UniPathway" id="UPA00253">
    <property type="reaction ID" value="UER00326"/>
</dbReference>
<keyword evidence="7 11" id="KW-0274">FAD</keyword>
<evidence type="ECO:0000256" key="11">
    <source>
        <dbReference type="RuleBase" id="RU362049"/>
    </source>
</evidence>
<dbReference type="PANTHER" id="PTHR42716:SF2">
    <property type="entry name" value="L-ASPARTATE OXIDASE, CHLOROPLASTIC"/>
    <property type="match status" value="1"/>
</dbReference>
<sequence length="506" mass="55003">MPADLLIECLTGTCVRPNCTMKNRVLVVGGGLAGTAVAIHLAHSGNQVVLAMPKHVQDTNSYHAQGGIAAVLSNTEDSLDQHLEDTLEAGAGMTDETVARYVIEHAAEEISQLESWGVHFDEVEDHSYSLHREGGHSASRILHIKDYTGKGIMTALYEQLESHPNIEVHKGWRADKLLRRSDGSCGGALLHDGEEYYTVEADHTVLATGGLGALFNTTSNPDLAWGSGVALAMELGAKVRDMAFVQFHPTVLYSDQPGKSLLISEAVRGAGGILRNHDGVAFMTQYDKRGDLATRDVVSKSIYNEMLKADVKWMYLDVTHFETGKFEEVFPIISEGLRQRGLDPAVDLIPVTPASHYHCGGIDTAISGATNVSGLWALGECARTGLHGANRLASNSLLEAIVFARTVADSISKSVERAVSDVPLAAEFSESEASDRSEIENLQREVSRYLGVMRNRAELDEMIASWESRKESTSNRELALRLALCIEIAKDSLRYSQDVGALTWMA</sequence>
<evidence type="ECO:0000256" key="9">
    <source>
        <dbReference type="ARBA" id="ARBA00048305"/>
    </source>
</evidence>
<accession>A0A6L3ZGL6</accession>
<dbReference type="GO" id="GO:0008734">
    <property type="term" value="F:L-aspartate oxidase activity"/>
    <property type="evidence" value="ECO:0007669"/>
    <property type="project" value="UniProtKB-UniRule"/>
</dbReference>
<reference evidence="13 14" key="1">
    <citation type="submission" date="2019-10" db="EMBL/GenBank/DDBJ databases">
        <title>Genome sequence of Phaeocystidibacter marisrubri JCM30614 (type strain).</title>
        <authorList>
            <person name="Bowman J.P."/>
        </authorList>
    </citation>
    <scope>NUCLEOTIDE SEQUENCE [LARGE SCALE GENOMIC DNA]</scope>
    <source>
        <strain evidence="13 14">JCM 30614</strain>
    </source>
</reference>
<name>A0A6L3ZGL6_9FLAO</name>
<comment type="subcellular location">
    <subcellularLocation>
        <location evidence="11">Cytoplasm</location>
    </subcellularLocation>
</comment>
<keyword evidence="5 11" id="KW-0285">Flavoprotein</keyword>
<dbReference type="SUPFAM" id="SSF51905">
    <property type="entry name" value="FAD/NAD(P)-binding domain"/>
    <property type="match status" value="1"/>
</dbReference>